<reference evidence="2 3" key="1">
    <citation type="submission" date="2021-05" db="EMBL/GenBank/DDBJ databases">
        <title>The draft genome of Geobacter chapellei DSM 13688.</title>
        <authorList>
            <person name="Xu Z."/>
            <person name="Masuda Y."/>
            <person name="Itoh H."/>
            <person name="Senoo K."/>
        </authorList>
    </citation>
    <scope>NUCLEOTIDE SEQUENCE [LARGE SCALE GENOMIC DNA]</scope>
    <source>
        <strain evidence="2 3">DSM 13688</strain>
    </source>
</reference>
<feature type="domain" description="Transposase IS204/IS1001/IS1096/IS1165 DDE" evidence="1">
    <location>
        <begin position="70"/>
        <end position="96"/>
    </location>
</feature>
<name>A0ABS5U5Y1_9BACT</name>
<gene>
    <name evidence="2" type="ORF">KJB30_04700</name>
</gene>
<organism evidence="2 3">
    <name type="scientific">Pelotalea chapellei</name>
    <dbReference type="NCBI Taxonomy" id="44671"/>
    <lineage>
        <taxon>Bacteria</taxon>
        <taxon>Pseudomonadati</taxon>
        <taxon>Thermodesulfobacteriota</taxon>
        <taxon>Desulfuromonadia</taxon>
        <taxon>Geobacterales</taxon>
        <taxon>Geobacteraceae</taxon>
        <taxon>Pelotalea</taxon>
    </lineage>
</organism>
<sequence length="108" mass="12269">MISFLFAPAFTRTFTKKVAMKDGAFCFSRNCYRINRLLHLPGQVWYQGLLHGNHRILLYFRSNKVFAKVAVKVKAPQATIVFDKFHIVKKLTEAVDHRSAGGGTAQQV</sequence>
<protein>
    <submittedName>
        <fullName evidence="2">Transposase</fullName>
    </submittedName>
</protein>
<evidence type="ECO:0000313" key="3">
    <source>
        <dbReference type="Proteomes" id="UP000784128"/>
    </source>
</evidence>
<dbReference type="InterPro" id="IPR002560">
    <property type="entry name" value="Transposase_DDE"/>
</dbReference>
<comment type="caution">
    <text evidence="2">The sequence shown here is derived from an EMBL/GenBank/DDBJ whole genome shotgun (WGS) entry which is preliminary data.</text>
</comment>
<accession>A0ABS5U5Y1</accession>
<dbReference type="RefSeq" id="WP_214296776.1">
    <property type="nucleotide sequence ID" value="NZ_JAHDYS010000003.1"/>
</dbReference>
<keyword evidence="3" id="KW-1185">Reference proteome</keyword>
<evidence type="ECO:0000259" key="1">
    <source>
        <dbReference type="Pfam" id="PF01610"/>
    </source>
</evidence>
<dbReference type="EMBL" id="JAHDYS010000003">
    <property type="protein sequence ID" value="MBT1071071.1"/>
    <property type="molecule type" value="Genomic_DNA"/>
</dbReference>
<dbReference type="Proteomes" id="UP000784128">
    <property type="component" value="Unassembled WGS sequence"/>
</dbReference>
<evidence type="ECO:0000313" key="2">
    <source>
        <dbReference type="EMBL" id="MBT1071071.1"/>
    </source>
</evidence>
<proteinExistence type="predicted"/>
<dbReference type="Pfam" id="PF01610">
    <property type="entry name" value="DDE_Tnp_ISL3"/>
    <property type="match status" value="1"/>
</dbReference>